<dbReference type="AlphaFoldDB" id="A0A820H6K7"/>
<dbReference type="Proteomes" id="UP000663823">
    <property type="component" value="Unassembled WGS sequence"/>
</dbReference>
<feature type="region of interest" description="Disordered" evidence="1">
    <location>
        <begin position="1"/>
        <end position="24"/>
    </location>
</feature>
<evidence type="ECO:0000313" key="3">
    <source>
        <dbReference type="Proteomes" id="UP000663823"/>
    </source>
</evidence>
<comment type="caution">
    <text evidence="2">The sequence shown here is derived from an EMBL/GenBank/DDBJ whole genome shotgun (WGS) entry which is preliminary data.</text>
</comment>
<gene>
    <name evidence="2" type="ORF">OTI717_LOCUS41643</name>
</gene>
<proteinExistence type="predicted"/>
<evidence type="ECO:0000256" key="1">
    <source>
        <dbReference type="SAM" id="MobiDB-lite"/>
    </source>
</evidence>
<evidence type="ECO:0000313" key="2">
    <source>
        <dbReference type="EMBL" id="CAF4288030.1"/>
    </source>
</evidence>
<organism evidence="2 3">
    <name type="scientific">Rotaria sordida</name>
    <dbReference type="NCBI Taxonomy" id="392033"/>
    <lineage>
        <taxon>Eukaryota</taxon>
        <taxon>Metazoa</taxon>
        <taxon>Spiralia</taxon>
        <taxon>Gnathifera</taxon>
        <taxon>Rotifera</taxon>
        <taxon>Eurotatoria</taxon>
        <taxon>Bdelloidea</taxon>
        <taxon>Philodinida</taxon>
        <taxon>Philodinidae</taxon>
        <taxon>Rotaria</taxon>
    </lineage>
</organism>
<sequence length="62" mass="7182">MSGESQEQHQLVVPNDDSSQTCKSDDQYQQFLIESSNDAMRTSLTTNENEVNNYNQQLRIRD</sequence>
<name>A0A820H6K7_9BILA</name>
<feature type="non-terminal residue" evidence="2">
    <location>
        <position position="1"/>
    </location>
</feature>
<accession>A0A820H6K7</accession>
<dbReference type="EMBL" id="CAJOAX010043115">
    <property type="protein sequence ID" value="CAF4288030.1"/>
    <property type="molecule type" value="Genomic_DNA"/>
</dbReference>
<reference evidence="2" key="1">
    <citation type="submission" date="2021-02" db="EMBL/GenBank/DDBJ databases">
        <authorList>
            <person name="Nowell W R."/>
        </authorList>
    </citation>
    <scope>NUCLEOTIDE SEQUENCE</scope>
</reference>
<protein>
    <submittedName>
        <fullName evidence="2">Uncharacterized protein</fullName>
    </submittedName>
</protein>